<dbReference type="InterPro" id="IPR012312">
    <property type="entry name" value="Hemerythrin-like"/>
</dbReference>
<proteinExistence type="inferred from homology"/>
<dbReference type="NCBIfam" id="NF033749">
    <property type="entry name" value="bact_hemeryth"/>
    <property type="match status" value="1"/>
</dbReference>
<dbReference type="InterPro" id="IPR035938">
    <property type="entry name" value="Hemerythrin-like_sf"/>
</dbReference>
<dbReference type="InterPro" id="IPR050669">
    <property type="entry name" value="Hemerythrin"/>
</dbReference>
<evidence type="ECO:0000313" key="5">
    <source>
        <dbReference type="EMBL" id="AIY84641.1"/>
    </source>
</evidence>
<dbReference type="SUPFAM" id="SSF47188">
    <property type="entry name" value="Hemerythrin-like"/>
    <property type="match status" value="1"/>
</dbReference>
<dbReference type="PANTHER" id="PTHR37164">
    <property type="entry name" value="BACTERIOHEMERYTHRIN"/>
    <property type="match status" value="1"/>
</dbReference>
<dbReference type="EMBL" id="CP006905">
    <property type="protein sequence ID" value="AIY84641.1"/>
    <property type="molecule type" value="Genomic_DNA"/>
</dbReference>
<feature type="domain" description="Hemerythrin-like" evidence="4">
    <location>
        <begin position="11"/>
        <end position="129"/>
    </location>
</feature>
<evidence type="ECO:0000259" key="4">
    <source>
        <dbReference type="Pfam" id="PF01814"/>
    </source>
</evidence>
<dbReference type="Proteomes" id="UP000030635">
    <property type="component" value="Chromosome"/>
</dbReference>
<accession>A0A0A7G0M2</accession>
<reference evidence="5 6" key="1">
    <citation type="journal article" date="2015" name="Infect. Genet. Evol.">
        <title>Genomic sequences of six botulinum neurotoxin-producing strains representing three clostridial species illustrate the mobility and diversity of botulinum neurotoxin genes.</title>
        <authorList>
            <person name="Smith T.J."/>
            <person name="Hill K.K."/>
            <person name="Xie G."/>
            <person name="Foley B.T."/>
            <person name="Williamson C.H."/>
            <person name="Foster J.T."/>
            <person name="Johnson S.L."/>
            <person name="Chertkov O."/>
            <person name="Teshima H."/>
            <person name="Gibbons H.S."/>
            <person name="Johnsky L.A."/>
            <person name="Karavis M.A."/>
            <person name="Smith L.A."/>
        </authorList>
    </citation>
    <scope>NUCLEOTIDE SEQUENCE [LARGE SCALE GENOMIC DNA]</scope>
    <source>
        <strain evidence="5">Sullivan</strain>
    </source>
</reference>
<gene>
    <name evidence="5" type="ORF">U729_1815</name>
</gene>
<keyword evidence="3" id="KW-0408">Iron</keyword>
<dbReference type="PANTHER" id="PTHR37164:SF1">
    <property type="entry name" value="BACTERIOHEMERYTHRIN"/>
    <property type="match status" value="1"/>
</dbReference>
<dbReference type="InterPro" id="IPR016131">
    <property type="entry name" value="Haemerythrin_Fe_BS"/>
</dbReference>
<comment type="similarity">
    <text evidence="1">Belongs to the hemerythrin family.</text>
</comment>
<dbReference type="Gene3D" id="1.20.120.50">
    <property type="entry name" value="Hemerythrin-like"/>
    <property type="match status" value="1"/>
</dbReference>
<sequence>MGAWSENYSVGIEKIDNEHKLLFNIIDRCYGLLFNDIYLDKHDRIIEIIYELEDYTKSHFKEEEEFLLSIGYNKFFSHKVKHDKFLNYIENLDKSKIDENQDEYIKELLESVLKWIKNHILMEDFGYKEFLKKKET</sequence>
<dbReference type="NCBIfam" id="TIGR02481">
    <property type="entry name" value="hemeryth_dom"/>
    <property type="match status" value="1"/>
</dbReference>
<keyword evidence="6" id="KW-1185">Reference proteome</keyword>
<keyword evidence="2" id="KW-0479">Metal-binding</keyword>
<dbReference type="eggNOG" id="COG2703">
    <property type="taxonomic scope" value="Bacteria"/>
</dbReference>
<organism evidence="5 6">
    <name type="scientific">Clostridium baratii str. Sullivan</name>
    <dbReference type="NCBI Taxonomy" id="1415775"/>
    <lineage>
        <taxon>Bacteria</taxon>
        <taxon>Bacillati</taxon>
        <taxon>Bacillota</taxon>
        <taxon>Clostridia</taxon>
        <taxon>Eubacteriales</taxon>
        <taxon>Clostridiaceae</taxon>
        <taxon>Clostridium</taxon>
    </lineage>
</organism>
<dbReference type="OrthoDB" id="9797092at2"/>
<dbReference type="RefSeq" id="WP_039313929.1">
    <property type="nucleotide sequence ID" value="NZ_CP006905.1"/>
</dbReference>
<name>A0A0A7G0M2_9CLOT</name>
<dbReference type="InterPro" id="IPR012827">
    <property type="entry name" value="Hemerythrin_metal-bd"/>
</dbReference>
<evidence type="ECO:0000256" key="1">
    <source>
        <dbReference type="ARBA" id="ARBA00010587"/>
    </source>
</evidence>
<dbReference type="PROSITE" id="PS00550">
    <property type="entry name" value="HEMERYTHRINS"/>
    <property type="match status" value="1"/>
</dbReference>
<dbReference type="AlphaFoldDB" id="A0A0A7G0M2"/>
<protein>
    <submittedName>
        <fullName evidence="5">Hemerythrin-like metal-binding domain protein</fullName>
    </submittedName>
</protein>
<dbReference type="GO" id="GO:0046872">
    <property type="term" value="F:metal ion binding"/>
    <property type="evidence" value="ECO:0007669"/>
    <property type="project" value="UniProtKB-KW"/>
</dbReference>
<dbReference type="KEGG" id="cbv:U729_1815"/>
<evidence type="ECO:0000313" key="6">
    <source>
        <dbReference type="Proteomes" id="UP000030635"/>
    </source>
</evidence>
<dbReference type="STRING" id="1561.NPD11_1204"/>
<dbReference type="Pfam" id="PF01814">
    <property type="entry name" value="Hemerythrin"/>
    <property type="match status" value="1"/>
</dbReference>
<evidence type="ECO:0000256" key="3">
    <source>
        <dbReference type="ARBA" id="ARBA00023004"/>
    </source>
</evidence>
<dbReference type="CDD" id="cd12107">
    <property type="entry name" value="Hemerythrin"/>
    <property type="match status" value="1"/>
</dbReference>
<dbReference type="HOGENOM" id="CLU_086902_2_2_9"/>
<evidence type="ECO:0000256" key="2">
    <source>
        <dbReference type="ARBA" id="ARBA00022723"/>
    </source>
</evidence>